<organism evidence="1 2">
    <name type="scientific">Alkalibaculum bacchi</name>
    <dbReference type="NCBI Taxonomy" id="645887"/>
    <lineage>
        <taxon>Bacteria</taxon>
        <taxon>Bacillati</taxon>
        <taxon>Bacillota</taxon>
        <taxon>Clostridia</taxon>
        <taxon>Eubacteriales</taxon>
        <taxon>Eubacteriaceae</taxon>
        <taxon>Alkalibaculum</taxon>
    </lineage>
</organism>
<name>A0A366HZV2_9FIRM</name>
<dbReference type="RefSeq" id="WP_113921425.1">
    <property type="nucleotide sequence ID" value="NZ_QNRX01000017.1"/>
</dbReference>
<evidence type="ECO:0000313" key="2">
    <source>
        <dbReference type="Proteomes" id="UP000253490"/>
    </source>
</evidence>
<comment type="caution">
    <text evidence="1">The sequence shown here is derived from an EMBL/GenBank/DDBJ whole genome shotgun (WGS) entry which is preliminary data.</text>
</comment>
<keyword evidence="2" id="KW-1185">Reference proteome</keyword>
<evidence type="ECO:0000313" key="1">
    <source>
        <dbReference type="EMBL" id="RBP59970.1"/>
    </source>
</evidence>
<gene>
    <name evidence="1" type="ORF">DES36_11765</name>
</gene>
<dbReference type="InterPro" id="IPR043519">
    <property type="entry name" value="NT_sf"/>
</dbReference>
<protein>
    <submittedName>
        <fullName evidence="1">Uncharacterized protein</fullName>
    </submittedName>
</protein>
<dbReference type="EMBL" id="QNRX01000017">
    <property type="protein sequence ID" value="RBP59970.1"/>
    <property type="molecule type" value="Genomic_DNA"/>
</dbReference>
<dbReference type="Proteomes" id="UP000253490">
    <property type="component" value="Unassembled WGS sequence"/>
</dbReference>
<sequence length="98" mass="11356">MEEKYQEIKDLILDGLNPEKIYLLDMGPILLLAIVWDSAKNDFDKRIQIRKLLRNINIPFDIVVVSTDELEELNNKGTSFTCNIIKNGILLYDKTNCQ</sequence>
<reference evidence="1 2" key="1">
    <citation type="submission" date="2018-06" db="EMBL/GenBank/DDBJ databases">
        <title>Genomic Encyclopedia of Type Strains, Phase IV (KMG-IV): sequencing the most valuable type-strain genomes for metagenomic binning, comparative biology and taxonomic classification.</title>
        <authorList>
            <person name="Goeker M."/>
        </authorList>
    </citation>
    <scope>NUCLEOTIDE SEQUENCE [LARGE SCALE GENOMIC DNA]</scope>
    <source>
        <strain evidence="1 2">DSM 22112</strain>
    </source>
</reference>
<dbReference type="Gene3D" id="3.30.460.10">
    <property type="entry name" value="Beta Polymerase, domain 2"/>
    <property type="match status" value="1"/>
</dbReference>
<proteinExistence type="predicted"/>
<dbReference type="AlphaFoldDB" id="A0A366HZV2"/>
<accession>A0A366HZV2</accession>